<protein>
    <submittedName>
        <fullName evidence="7">LLM class flavin-dependent oxidoreductase</fullName>
        <ecNumber evidence="7">1.-.-.-</ecNumber>
    </submittedName>
</protein>
<dbReference type="NCBIfam" id="TIGR03860">
    <property type="entry name" value="FMN_nitrolo"/>
    <property type="match status" value="1"/>
</dbReference>
<proteinExistence type="inferred from homology"/>
<evidence type="ECO:0000256" key="1">
    <source>
        <dbReference type="ARBA" id="ARBA00022630"/>
    </source>
</evidence>
<dbReference type="PANTHER" id="PTHR30011:SF16">
    <property type="entry name" value="C2H2 FINGER DOMAIN TRANSCRIPTION FACTOR (EUROFUNG)-RELATED"/>
    <property type="match status" value="1"/>
</dbReference>
<evidence type="ECO:0000256" key="5">
    <source>
        <dbReference type="ARBA" id="ARBA00033748"/>
    </source>
</evidence>
<dbReference type="PANTHER" id="PTHR30011">
    <property type="entry name" value="ALKANESULFONATE MONOOXYGENASE-RELATED"/>
    <property type="match status" value="1"/>
</dbReference>
<dbReference type="Gene3D" id="3.20.20.30">
    <property type="entry name" value="Luciferase-like domain"/>
    <property type="match status" value="1"/>
</dbReference>
<dbReference type="InterPro" id="IPR036661">
    <property type="entry name" value="Luciferase-like_sf"/>
</dbReference>
<gene>
    <name evidence="7" type="ORF">RH857_10565</name>
</gene>
<evidence type="ECO:0000313" key="7">
    <source>
        <dbReference type="EMBL" id="MDR5712566.1"/>
    </source>
</evidence>
<dbReference type="EMBL" id="JAVKGT010000029">
    <property type="protein sequence ID" value="MDR5712566.1"/>
    <property type="molecule type" value="Genomic_DNA"/>
</dbReference>
<evidence type="ECO:0000259" key="6">
    <source>
        <dbReference type="Pfam" id="PF00296"/>
    </source>
</evidence>
<comment type="caution">
    <text evidence="7">The sequence shown here is derived from an EMBL/GenBank/DDBJ whole genome shotgun (WGS) entry which is preliminary data.</text>
</comment>
<sequence>MTDAQASSAGYPVTDAGQREILFNAFDMNCVVHQSPGLWRHPDDRAREYNTIKYWTDVAQILERGLFDGLFIADVLGPYDVFDASPDAALRSGAQIPLQDPFLLVAAMAAVTENLGFGVTAGTAYEHPYPFSRRLGTLDHLTNGRVGWNVVTGYLPSAAQNLGQDDQMEHDKRYDHADEYMDVVYKLLEGSWEDDAVVADKESGLFTDPSKVHRIEHEGEFFKTPGIGVVEPSPQRMPVVYQAGASTRGRAFAGKHAEAVFINPPTKELAKASVQRIRQAVAEAGRDPYDVRIFAMQTVVTGPTNEAAQAKYDDLAQYIDPEGGLVLMSGWMGIDLSQFDLDQPIGDVESNAIQSTVETFQKASGREDEAWTVRQLAEWVGVGGFGPVIIGDGATAAQQLIEWQEETDVDGFNLAYHITPGTFEDVVEYVVPELQKLGRYKTEYKPGTLRNKLFGKGDHLPENHHAAQFQLRRKK</sequence>
<dbReference type="Proteomes" id="UP001260872">
    <property type="component" value="Unassembled WGS sequence"/>
</dbReference>
<evidence type="ECO:0000256" key="4">
    <source>
        <dbReference type="ARBA" id="ARBA00023033"/>
    </source>
</evidence>
<keyword evidence="3 7" id="KW-0560">Oxidoreductase</keyword>
<dbReference type="SUPFAM" id="SSF51679">
    <property type="entry name" value="Bacterial luciferase-like"/>
    <property type="match status" value="1"/>
</dbReference>
<evidence type="ECO:0000256" key="2">
    <source>
        <dbReference type="ARBA" id="ARBA00022643"/>
    </source>
</evidence>
<dbReference type="EC" id="1.-.-.-" evidence="7"/>
<name>A0ABU1FV63_9MICC</name>
<keyword evidence="1" id="KW-0285">Flavoprotein</keyword>
<dbReference type="InterPro" id="IPR051260">
    <property type="entry name" value="Diverse_substr_monoxygenases"/>
</dbReference>
<organism evidence="7 8">
    <name type="scientific">Nesterenkonia flava</name>
    <dbReference type="NCBI Taxonomy" id="469799"/>
    <lineage>
        <taxon>Bacteria</taxon>
        <taxon>Bacillati</taxon>
        <taxon>Actinomycetota</taxon>
        <taxon>Actinomycetes</taxon>
        <taxon>Micrococcales</taxon>
        <taxon>Micrococcaceae</taxon>
        <taxon>Nesterenkonia</taxon>
    </lineage>
</organism>
<keyword evidence="8" id="KW-1185">Reference proteome</keyword>
<keyword evidence="4" id="KW-0503">Monooxygenase</keyword>
<dbReference type="RefSeq" id="WP_310537940.1">
    <property type="nucleotide sequence ID" value="NZ_BAAAOC010000005.1"/>
</dbReference>
<dbReference type="InterPro" id="IPR016215">
    <property type="entry name" value="NTA_MOA"/>
</dbReference>
<dbReference type="CDD" id="cd01095">
    <property type="entry name" value="Nitrilotriacetate_monoxgenase"/>
    <property type="match status" value="1"/>
</dbReference>
<feature type="domain" description="Luciferase-like" evidence="6">
    <location>
        <begin position="43"/>
        <end position="345"/>
    </location>
</feature>
<evidence type="ECO:0000256" key="3">
    <source>
        <dbReference type="ARBA" id="ARBA00023002"/>
    </source>
</evidence>
<comment type="similarity">
    <text evidence="5">Belongs to the NtaA/SnaA/DszA monooxygenase family.</text>
</comment>
<accession>A0ABU1FV63</accession>
<evidence type="ECO:0000313" key="8">
    <source>
        <dbReference type="Proteomes" id="UP001260872"/>
    </source>
</evidence>
<dbReference type="GO" id="GO:0016491">
    <property type="term" value="F:oxidoreductase activity"/>
    <property type="evidence" value="ECO:0007669"/>
    <property type="project" value="UniProtKB-KW"/>
</dbReference>
<keyword evidence="2" id="KW-0288">FMN</keyword>
<dbReference type="PIRSF" id="PIRSF000337">
    <property type="entry name" value="NTA_MOA"/>
    <property type="match status" value="1"/>
</dbReference>
<reference evidence="8" key="1">
    <citation type="submission" date="2023-07" db="EMBL/GenBank/DDBJ databases">
        <title>Description of three actinobacteria isolated from air of manufacturing shop in a pharmaceutical factory.</title>
        <authorList>
            <person name="Zhang D.-F."/>
        </authorList>
    </citation>
    <scope>NUCLEOTIDE SEQUENCE [LARGE SCALE GENOMIC DNA]</scope>
    <source>
        <strain evidence="8">CCTCC AB 207010</strain>
    </source>
</reference>
<dbReference type="InterPro" id="IPR011251">
    <property type="entry name" value="Luciferase-like_dom"/>
</dbReference>
<dbReference type="Pfam" id="PF00296">
    <property type="entry name" value="Bac_luciferase"/>
    <property type="match status" value="1"/>
</dbReference>